<proteinExistence type="predicted"/>
<evidence type="ECO:0000313" key="3">
    <source>
        <dbReference type="EMBL" id="KNZ60876.1"/>
    </source>
</evidence>
<dbReference type="STRING" id="27349.A0A0L6VJD9"/>
<dbReference type="VEuPathDB" id="FungiDB:VP01_148g23"/>
<evidence type="ECO:0000313" key="4">
    <source>
        <dbReference type="Proteomes" id="UP000037035"/>
    </source>
</evidence>
<accession>A0A0L6VJD9</accession>
<gene>
    <name evidence="3" type="ORF">VP01_148g23</name>
</gene>
<sequence length="482" mass="53975">MTLSSRLLPIHLDKISYLDDALIELYHQILPRLSTINQQGVFIGLCDGLKAVTSDYMDRVACGDFTELDAESYIGDEETIHNLLESVDDETRNLLFQFANGALAQLRRMSDAPAARNLEEPAQKLDELLDSLTNTNAALMTPTSAESGTLLCTICLETYLTSDTVVVLPCHTFTGRAFNFLISAQRASSSQSSLVLAANVSSRLKFSKKSHLLLGRLARAGHFTRGQLDSTSLNSSLLTCRAYRLNCCTSLKTIPAVFLRQSPTNTYHQSCHLLTPPSNLFSCLDSLQSLEKNLSQPNLLAETHQENSDWSTVINRFIIFSPAAIRSHADSINSKFRPYLPTPLSFYQDQLKSTQSERSKNTSPSSPAKPWSDNRLTQRSEQQKQWRSSAATLVRALCILLSEVFKIHFDTGKEYTIAVPFTIQKVWLIERGVMMMKKPTLVCPRPFIWENVTSAPSHQLKLRNMSTRKSLCNGLFEISFHP</sequence>
<comment type="caution">
    <text evidence="3">The sequence shown here is derived from an EMBL/GenBank/DDBJ whole genome shotgun (WGS) entry which is preliminary data.</text>
</comment>
<evidence type="ECO:0000256" key="1">
    <source>
        <dbReference type="SAM" id="MobiDB-lite"/>
    </source>
</evidence>
<evidence type="ECO:0000259" key="2">
    <source>
        <dbReference type="Pfam" id="PF12859"/>
    </source>
</evidence>
<reference evidence="3 4" key="1">
    <citation type="submission" date="2015-08" db="EMBL/GenBank/DDBJ databases">
        <title>Next Generation Sequencing and Analysis of the Genome of Puccinia sorghi L Schw, the Causal Agent of Maize Common Rust.</title>
        <authorList>
            <person name="Rochi L."/>
            <person name="Burguener G."/>
            <person name="Darino M."/>
            <person name="Turjanski A."/>
            <person name="Kreff E."/>
            <person name="Dieguez M.J."/>
            <person name="Sacco F."/>
        </authorList>
    </citation>
    <scope>NUCLEOTIDE SEQUENCE [LARGE SCALE GENOMIC DNA]</scope>
    <source>
        <strain evidence="3 4">RO10H11247</strain>
    </source>
</reference>
<feature type="region of interest" description="Disordered" evidence="1">
    <location>
        <begin position="351"/>
        <end position="382"/>
    </location>
</feature>
<keyword evidence="4" id="KW-1185">Reference proteome</keyword>
<dbReference type="InterPro" id="IPR049255">
    <property type="entry name" value="Apc1_N"/>
</dbReference>
<dbReference type="Pfam" id="PF12859">
    <property type="entry name" value="ANAPC1"/>
    <property type="match status" value="1"/>
</dbReference>
<organism evidence="3 4">
    <name type="scientific">Puccinia sorghi</name>
    <dbReference type="NCBI Taxonomy" id="27349"/>
    <lineage>
        <taxon>Eukaryota</taxon>
        <taxon>Fungi</taxon>
        <taxon>Dikarya</taxon>
        <taxon>Basidiomycota</taxon>
        <taxon>Pucciniomycotina</taxon>
        <taxon>Pucciniomycetes</taxon>
        <taxon>Pucciniales</taxon>
        <taxon>Pucciniaceae</taxon>
        <taxon>Puccinia</taxon>
    </lineage>
</organism>
<name>A0A0L6VJD9_9BASI</name>
<feature type="domain" description="Anaphase-promoting complex subunit 1 N-terminal" evidence="2">
    <location>
        <begin position="361"/>
        <end position="467"/>
    </location>
</feature>
<dbReference type="EMBL" id="LAVV01005442">
    <property type="protein sequence ID" value="KNZ60876.1"/>
    <property type="molecule type" value="Genomic_DNA"/>
</dbReference>
<dbReference type="Proteomes" id="UP000037035">
    <property type="component" value="Unassembled WGS sequence"/>
</dbReference>
<dbReference type="OrthoDB" id="26401at2759"/>
<protein>
    <recommendedName>
        <fullName evidence="2">Anaphase-promoting complex subunit 1 N-terminal domain-containing protein</fullName>
    </recommendedName>
</protein>
<dbReference type="AlphaFoldDB" id="A0A0L6VJD9"/>